<comment type="caution">
    <text evidence="1">The sequence shown here is derived from an EMBL/GenBank/DDBJ whole genome shotgun (WGS) entry which is preliminary data.</text>
</comment>
<evidence type="ECO:0000313" key="2">
    <source>
        <dbReference type="Proteomes" id="UP001150538"/>
    </source>
</evidence>
<protein>
    <submittedName>
        <fullName evidence="1">Uncharacterized protein</fullName>
    </submittedName>
</protein>
<dbReference type="Proteomes" id="UP001150538">
    <property type="component" value="Unassembled WGS sequence"/>
</dbReference>
<accession>A0A9W8DT28</accession>
<reference evidence="1" key="1">
    <citation type="submission" date="2022-07" db="EMBL/GenBank/DDBJ databases">
        <title>Phylogenomic reconstructions and comparative analyses of Kickxellomycotina fungi.</title>
        <authorList>
            <person name="Reynolds N.K."/>
            <person name="Stajich J.E."/>
            <person name="Barry K."/>
            <person name="Grigoriev I.V."/>
            <person name="Crous P."/>
            <person name="Smith M.E."/>
        </authorList>
    </citation>
    <scope>NUCLEOTIDE SEQUENCE</scope>
    <source>
        <strain evidence="1">NBRC 100468</strain>
    </source>
</reference>
<proteinExistence type="predicted"/>
<gene>
    <name evidence="1" type="ORF">H4219_003650</name>
</gene>
<name>A0A9W8DT28_9FUNG</name>
<keyword evidence="2" id="KW-1185">Reference proteome</keyword>
<dbReference type="AlphaFoldDB" id="A0A9W8DT28"/>
<evidence type="ECO:0000313" key="1">
    <source>
        <dbReference type="EMBL" id="KAJ1916691.1"/>
    </source>
</evidence>
<organism evidence="1 2">
    <name type="scientific">Mycoemilia scoparia</name>
    <dbReference type="NCBI Taxonomy" id="417184"/>
    <lineage>
        <taxon>Eukaryota</taxon>
        <taxon>Fungi</taxon>
        <taxon>Fungi incertae sedis</taxon>
        <taxon>Zoopagomycota</taxon>
        <taxon>Kickxellomycotina</taxon>
        <taxon>Kickxellomycetes</taxon>
        <taxon>Kickxellales</taxon>
        <taxon>Kickxellaceae</taxon>
        <taxon>Mycoemilia</taxon>
    </lineage>
</organism>
<sequence length="237" mass="26203">MLLQVLSHVCHSDSTDHTQILVSLLASTGSQTTPNWKDGPKFPLWALIIRQAAQSLIDQVKEYTVTHGGGLTKSNQSASSTDHGRVLCIWKLYFATLLVKHLYACLGTSKGPIEGVTMDDCQNMLEEIRVMTDPIFMALGVDNLRVIMCKCLNNIKDVVIPDLDAQRIQTVVTPVLDVQKLRECIANEPIDITFSVKAITYAIGEDKLNLIEFINKMVCDAYVNGTQKPVQLVLTSS</sequence>
<dbReference type="EMBL" id="JANBPU010000095">
    <property type="protein sequence ID" value="KAJ1916691.1"/>
    <property type="molecule type" value="Genomic_DNA"/>
</dbReference>